<dbReference type="PANTHER" id="PTHR12709:SF4">
    <property type="entry name" value="DNA-DIRECTED RNA POLYMERASE II SUBUNIT RPB7"/>
    <property type="match status" value="1"/>
</dbReference>
<evidence type="ECO:0000256" key="3">
    <source>
        <dbReference type="SAM" id="MobiDB-lite"/>
    </source>
</evidence>
<dbReference type="InterPro" id="IPR003029">
    <property type="entry name" value="S1_domain"/>
</dbReference>
<dbReference type="CDD" id="cd04460">
    <property type="entry name" value="S1_RpoE"/>
    <property type="match status" value="1"/>
</dbReference>
<evidence type="ECO:0000259" key="4">
    <source>
        <dbReference type="PROSITE" id="PS50126"/>
    </source>
</evidence>
<feature type="region of interest" description="Disordered" evidence="3">
    <location>
        <begin position="58"/>
        <end position="84"/>
    </location>
</feature>
<feature type="domain" description="S1 motif" evidence="4">
    <location>
        <begin position="173"/>
        <end position="259"/>
    </location>
</feature>
<proteinExistence type="predicted"/>
<dbReference type="PROSITE" id="PS50126">
    <property type="entry name" value="S1"/>
    <property type="match status" value="1"/>
</dbReference>
<dbReference type="AlphaFoldDB" id="A0A381VGP7"/>
<keyword evidence="2" id="KW-0804">Transcription</keyword>
<accession>A0A381VGP7</accession>
<dbReference type="GO" id="GO:0000428">
    <property type="term" value="C:DNA-directed RNA polymerase complex"/>
    <property type="evidence" value="ECO:0007669"/>
    <property type="project" value="UniProtKB-KW"/>
</dbReference>
<feature type="compositionally biased region" description="Basic and acidic residues" evidence="3">
    <location>
        <begin position="58"/>
        <end position="70"/>
    </location>
</feature>
<dbReference type="GO" id="GO:0003677">
    <property type="term" value="F:DNA binding"/>
    <property type="evidence" value="ECO:0007669"/>
    <property type="project" value="InterPro"/>
</dbReference>
<evidence type="ECO:0000256" key="2">
    <source>
        <dbReference type="ARBA" id="ARBA00023163"/>
    </source>
</evidence>
<reference evidence="5" key="1">
    <citation type="submission" date="2018-05" db="EMBL/GenBank/DDBJ databases">
        <authorList>
            <person name="Lanie J.A."/>
            <person name="Ng W.-L."/>
            <person name="Kazmierczak K.M."/>
            <person name="Andrzejewski T.M."/>
            <person name="Davidsen T.M."/>
            <person name="Wayne K.J."/>
            <person name="Tettelin H."/>
            <person name="Glass J.I."/>
            <person name="Rusch D."/>
            <person name="Podicherti R."/>
            <person name="Tsui H.-C.T."/>
            <person name="Winkler M.E."/>
        </authorList>
    </citation>
    <scope>NUCLEOTIDE SEQUENCE</scope>
</reference>
<dbReference type="NCBIfam" id="NF006333">
    <property type="entry name" value="PRK08563.1"/>
    <property type="match status" value="1"/>
</dbReference>
<dbReference type="InterPro" id="IPR045113">
    <property type="entry name" value="Rpb7-like"/>
</dbReference>
<dbReference type="SUPFAM" id="SSF88798">
    <property type="entry name" value="N-terminal, heterodimerisation domain of RBP7 (RpoE)"/>
    <property type="match status" value="1"/>
</dbReference>
<organism evidence="5">
    <name type="scientific">marine metagenome</name>
    <dbReference type="NCBI Taxonomy" id="408172"/>
    <lineage>
        <taxon>unclassified sequences</taxon>
        <taxon>metagenomes</taxon>
        <taxon>ecological metagenomes</taxon>
    </lineage>
</organism>
<dbReference type="InterPro" id="IPR036898">
    <property type="entry name" value="RNA_pol_Rpb7-like_N_sf"/>
</dbReference>
<dbReference type="NCBIfam" id="TIGR00448">
    <property type="entry name" value="rpoE"/>
    <property type="match status" value="1"/>
</dbReference>
<name>A0A381VGP7_9ZZZZ</name>
<gene>
    <name evidence="5" type="ORF">METZ01_LOCUS92045</name>
</gene>
<dbReference type="GO" id="GO:0006352">
    <property type="term" value="P:DNA-templated transcription initiation"/>
    <property type="evidence" value="ECO:0007669"/>
    <property type="project" value="InterPro"/>
</dbReference>
<dbReference type="EMBL" id="UINC01008716">
    <property type="protein sequence ID" value="SVA39191.1"/>
    <property type="molecule type" value="Genomic_DNA"/>
</dbReference>
<dbReference type="Pfam" id="PF00575">
    <property type="entry name" value="S1"/>
    <property type="match status" value="1"/>
</dbReference>
<keyword evidence="1" id="KW-0240">DNA-directed RNA polymerase</keyword>
<protein>
    <recommendedName>
        <fullName evidence="4">S1 motif domain-containing protein</fullName>
    </recommendedName>
</protein>
<evidence type="ECO:0000256" key="1">
    <source>
        <dbReference type="ARBA" id="ARBA00022478"/>
    </source>
</evidence>
<dbReference type="InterPro" id="IPR012340">
    <property type="entry name" value="NA-bd_OB-fold"/>
</dbReference>
<dbReference type="Gene3D" id="2.40.50.140">
    <property type="entry name" value="Nucleic acid-binding proteins"/>
    <property type="match status" value="1"/>
</dbReference>
<dbReference type="InterPro" id="IPR004519">
    <property type="entry name" value="RNAP_E/RPC8"/>
</dbReference>
<dbReference type="Gene3D" id="3.30.1490.120">
    <property type="entry name" value="RNA polymerase Rpb7-like, N-terminal domain"/>
    <property type="match status" value="1"/>
</dbReference>
<sequence length="273" mass="30726">MSEGLTVIRIGDGLPNPLERSPYTHIQTYGLIDLYGEPDLFLRPLRLYRAGASLRRTELSSRGNADEGRENNSLSSGRLRSESRRRKKDMYSLITRDDTIRIPAEYIRAGRKLEEHIDELAHDAFEGRFDENEDYTLLTFDHEAVGRGKIIHGDGAIYQNVRFKALIFTMENNEVVDGAVSEVSEYGAFVRIGPVEALLHKSQILDEPVQVHLSAQNKRIEGSQSGKHLEEGSPVRSRIVSKSINQNDPRSSKIGLNCKMDGLGAFDWLGEED</sequence>
<dbReference type="SUPFAM" id="SSF50249">
    <property type="entry name" value="Nucleic acid-binding proteins"/>
    <property type="match status" value="1"/>
</dbReference>
<dbReference type="GO" id="GO:0003899">
    <property type="term" value="F:DNA-directed RNA polymerase activity"/>
    <property type="evidence" value="ECO:0007669"/>
    <property type="project" value="InterPro"/>
</dbReference>
<evidence type="ECO:0000313" key="5">
    <source>
        <dbReference type="EMBL" id="SVA39191.1"/>
    </source>
</evidence>
<dbReference type="PANTHER" id="PTHR12709">
    <property type="entry name" value="DNA-DIRECTED RNA POLYMERASE II, III"/>
    <property type="match status" value="1"/>
</dbReference>
<dbReference type="SMART" id="SM00316">
    <property type="entry name" value="S1"/>
    <property type="match status" value="1"/>
</dbReference>